<evidence type="ECO:0000313" key="4">
    <source>
        <dbReference type="Proteomes" id="UP000250235"/>
    </source>
</evidence>
<sequence>MANQGFLLASALFCCLVAACYGVTFSSLQGQKTLVVTASPTNGQALKAGKDSITVTWSLNTTVAPGTDSAYKTVAVKLCYAPVSQKDRGWRKTVDDLKKDKTCSHDIVTRPYSPSGNTYKWTVARDVPTATYFVRAYAENAELVEVAFGQTTDSNKTTNLFQVQAISGRHVSLDISAICFSAFSILSLFGFFFMEKRKAKASQQRAYAENAELVEVAFGQTTDSNKTTNLFQVQAISGRHVSLDISAICFSAFSILSLFGFFFMEKRKAKASQQK</sequence>
<dbReference type="InterPro" id="IPR016605">
    <property type="entry name" value="Transptr_NO3_Nar2"/>
</dbReference>
<feature type="signal peptide" evidence="2">
    <location>
        <begin position="1"/>
        <end position="22"/>
    </location>
</feature>
<dbReference type="Pfam" id="PF16974">
    <property type="entry name" value="NAR2"/>
    <property type="match status" value="2"/>
</dbReference>
<dbReference type="GO" id="GO:0005886">
    <property type="term" value="C:plasma membrane"/>
    <property type="evidence" value="ECO:0007669"/>
    <property type="project" value="TreeGrafter"/>
</dbReference>
<dbReference type="EMBL" id="KV009412">
    <property type="protein sequence ID" value="KZV29253.1"/>
    <property type="molecule type" value="Genomic_DNA"/>
</dbReference>
<feature type="chain" id="PRO_5016341091" evidence="2">
    <location>
        <begin position="23"/>
        <end position="275"/>
    </location>
</feature>
<name>A0A2Z7B5X8_9LAMI</name>
<feature type="transmembrane region" description="Helical" evidence="1">
    <location>
        <begin position="241"/>
        <end position="264"/>
    </location>
</feature>
<organism evidence="3 4">
    <name type="scientific">Dorcoceras hygrometricum</name>
    <dbReference type="NCBI Taxonomy" id="472368"/>
    <lineage>
        <taxon>Eukaryota</taxon>
        <taxon>Viridiplantae</taxon>
        <taxon>Streptophyta</taxon>
        <taxon>Embryophyta</taxon>
        <taxon>Tracheophyta</taxon>
        <taxon>Spermatophyta</taxon>
        <taxon>Magnoliopsida</taxon>
        <taxon>eudicotyledons</taxon>
        <taxon>Gunneridae</taxon>
        <taxon>Pentapetalae</taxon>
        <taxon>asterids</taxon>
        <taxon>lamiids</taxon>
        <taxon>Lamiales</taxon>
        <taxon>Gesneriaceae</taxon>
        <taxon>Didymocarpoideae</taxon>
        <taxon>Trichosporeae</taxon>
        <taxon>Loxocarpinae</taxon>
        <taxon>Dorcoceras</taxon>
    </lineage>
</organism>
<keyword evidence="2" id="KW-0732">Signal</keyword>
<dbReference type="PANTHER" id="PTHR34806">
    <property type="entry name" value="HIGH-AFFINITY NITRATE TRANSPORTER 3.2"/>
    <property type="match status" value="1"/>
</dbReference>
<dbReference type="Proteomes" id="UP000250235">
    <property type="component" value="Unassembled WGS sequence"/>
</dbReference>
<keyword evidence="1" id="KW-1133">Transmembrane helix</keyword>
<evidence type="ECO:0000256" key="1">
    <source>
        <dbReference type="SAM" id="Phobius"/>
    </source>
</evidence>
<accession>A0A2Z7B5X8</accession>
<dbReference type="GO" id="GO:0015112">
    <property type="term" value="F:nitrate transmembrane transporter activity"/>
    <property type="evidence" value="ECO:0007669"/>
    <property type="project" value="TreeGrafter"/>
</dbReference>
<keyword evidence="4" id="KW-1185">Reference proteome</keyword>
<keyword evidence="1" id="KW-0472">Membrane</keyword>
<evidence type="ECO:0000313" key="3">
    <source>
        <dbReference type="EMBL" id="KZV29253.1"/>
    </source>
</evidence>
<reference evidence="3 4" key="1">
    <citation type="journal article" date="2015" name="Proc. Natl. Acad. Sci. U.S.A.">
        <title>The resurrection genome of Boea hygrometrica: A blueprint for survival of dehydration.</title>
        <authorList>
            <person name="Xiao L."/>
            <person name="Yang G."/>
            <person name="Zhang L."/>
            <person name="Yang X."/>
            <person name="Zhao S."/>
            <person name="Ji Z."/>
            <person name="Zhou Q."/>
            <person name="Hu M."/>
            <person name="Wang Y."/>
            <person name="Chen M."/>
            <person name="Xu Y."/>
            <person name="Jin H."/>
            <person name="Xiao X."/>
            <person name="Hu G."/>
            <person name="Bao F."/>
            <person name="Hu Y."/>
            <person name="Wan P."/>
            <person name="Li L."/>
            <person name="Deng X."/>
            <person name="Kuang T."/>
            <person name="Xiang C."/>
            <person name="Zhu J.K."/>
            <person name="Oliver M.J."/>
            <person name="He Y."/>
        </authorList>
    </citation>
    <scope>NUCLEOTIDE SEQUENCE [LARGE SCALE GENOMIC DNA]</scope>
    <source>
        <strain evidence="4">cv. XS01</strain>
    </source>
</reference>
<evidence type="ECO:0000256" key="2">
    <source>
        <dbReference type="SAM" id="SignalP"/>
    </source>
</evidence>
<gene>
    <name evidence="3" type="ORF">F511_36941</name>
</gene>
<dbReference type="PANTHER" id="PTHR34806:SF1">
    <property type="entry name" value="HIGH-AFFINITY NITRATE TRANSPORTER 3.1"/>
    <property type="match status" value="1"/>
</dbReference>
<keyword evidence="1" id="KW-0812">Transmembrane</keyword>
<dbReference type="OrthoDB" id="2015470at2759"/>
<dbReference type="AlphaFoldDB" id="A0A2Z7B5X8"/>
<proteinExistence type="predicted"/>
<feature type="transmembrane region" description="Helical" evidence="1">
    <location>
        <begin position="175"/>
        <end position="194"/>
    </location>
</feature>
<dbReference type="GO" id="GO:0010167">
    <property type="term" value="P:response to nitrate"/>
    <property type="evidence" value="ECO:0007669"/>
    <property type="project" value="InterPro"/>
</dbReference>
<protein>
    <submittedName>
        <fullName evidence="3">High-affinity nitrate transporter 3.1</fullName>
    </submittedName>
</protein>